<evidence type="ECO:0008006" key="3">
    <source>
        <dbReference type="Google" id="ProtNLM"/>
    </source>
</evidence>
<keyword evidence="2" id="KW-1185">Reference proteome</keyword>
<protein>
    <recommendedName>
        <fullName evidence="3">Knr4/Smi1-like domain-containing protein</fullName>
    </recommendedName>
</protein>
<evidence type="ECO:0000313" key="1">
    <source>
        <dbReference type="EMBL" id="THV56521.1"/>
    </source>
</evidence>
<gene>
    <name evidence="1" type="ORF">EK417_17540</name>
</gene>
<accession>A0ABY2R2T2</accession>
<name>A0ABY2R2T2_9FLAO</name>
<proteinExistence type="predicted"/>
<dbReference type="Proteomes" id="UP000306038">
    <property type="component" value="Unassembled WGS sequence"/>
</dbReference>
<sequence>MEFKKEVQKQFKKAGWFEGRNIENKLNQKIKNFYNLPSHLKDFFKSYGDLVIEDNKPYKSDVINTLNTKSEFVKDNETNELPFNGTFYKVGYFYPDHYLVYTDVNGAIYLIGDGYYKMNDGFIAGIENIIEDNWGNSLEWNPETKQWVEEY</sequence>
<organism evidence="1 2">
    <name type="scientific">Chryseobacterium candidae</name>
    <dbReference type="NCBI Taxonomy" id="1978493"/>
    <lineage>
        <taxon>Bacteria</taxon>
        <taxon>Pseudomonadati</taxon>
        <taxon>Bacteroidota</taxon>
        <taxon>Flavobacteriia</taxon>
        <taxon>Flavobacteriales</taxon>
        <taxon>Weeksellaceae</taxon>
        <taxon>Chryseobacterium group</taxon>
        <taxon>Chryseobacterium</taxon>
    </lineage>
</organism>
<dbReference type="RefSeq" id="WP_076595100.1">
    <property type="nucleotide sequence ID" value="NZ_SDLV01000047.1"/>
</dbReference>
<evidence type="ECO:0000313" key="2">
    <source>
        <dbReference type="Proteomes" id="UP000306038"/>
    </source>
</evidence>
<dbReference type="EMBL" id="SDLV01000047">
    <property type="protein sequence ID" value="THV56521.1"/>
    <property type="molecule type" value="Genomic_DNA"/>
</dbReference>
<dbReference type="Pfam" id="PF14433">
    <property type="entry name" value="SUKH-3"/>
    <property type="match status" value="1"/>
</dbReference>
<dbReference type="InterPro" id="IPR025850">
    <property type="entry name" value="SUKH-3"/>
</dbReference>
<reference evidence="1 2" key="1">
    <citation type="submission" date="2019-01" db="EMBL/GenBank/DDBJ databases">
        <authorList>
            <person name="B I."/>
            <person name="Ch S."/>
            <person name="Ch V.R."/>
        </authorList>
    </citation>
    <scope>NUCLEOTIDE SEQUENCE [LARGE SCALE GENOMIC DNA]</scope>
    <source>
        <strain evidence="1 2">JC507</strain>
    </source>
</reference>
<comment type="caution">
    <text evidence="1">The sequence shown here is derived from an EMBL/GenBank/DDBJ whole genome shotgun (WGS) entry which is preliminary data.</text>
</comment>